<protein>
    <submittedName>
        <fullName evidence="1">Uncharacterized protein</fullName>
    </submittedName>
</protein>
<dbReference type="Proteomes" id="UP000177515">
    <property type="component" value="Chromosome 1"/>
</dbReference>
<dbReference type="SUPFAM" id="SSF56601">
    <property type="entry name" value="beta-lactamase/transpeptidase-like"/>
    <property type="match status" value="1"/>
</dbReference>
<name>A0ABN4TKV9_9BURK</name>
<dbReference type="Gene3D" id="3.40.710.10">
    <property type="entry name" value="DD-peptidase/beta-lactamase superfamily"/>
    <property type="match status" value="1"/>
</dbReference>
<dbReference type="RefSeq" id="WP_071069286.1">
    <property type="nucleotide sequence ID" value="NZ_CP017754.1"/>
</dbReference>
<dbReference type="EMBL" id="CP017754">
    <property type="protein sequence ID" value="AOZ06185.1"/>
    <property type="molecule type" value="Genomic_DNA"/>
</dbReference>
<accession>A0ABN4TKV9</accession>
<dbReference type="InterPro" id="IPR012338">
    <property type="entry name" value="Beta-lactam/transpept-like"/>
</dbReference>
<keyword evidence="2" id="KW-1185">Reference proteome</keyword>
<reference evidence="1 2" key="1">
    <citation type="submission" date="2016-10" db="EMBL/GenBank/DDBJ databases">
        <title>Complete genome sequences of three Cupriavidus strains isolated from various Malaysian environments.</title>
        <authorList>
            <person name="Abdullah A.A.-A."/>
            <person name="Shafie N.A.H."/>
            <person name="Lau N.S."/>
        </authorList>
    </citation>
    <scope>NUCLEOTIDE SEQUENCE [LARGE SCALE GENOMIC DNA]</scope>
    <source>
        <strain evidence="1 2">USMAA1020</strain>
    </source>
</reference>
<organism evidence="1 2">
    <name type="scientific">Cupriavidus malaysiensis</name>
    <dbReference type="NCBI Taxonomy" id="367825"/>
    <lineage>
        <taxon>Bacteria</taxon>
        <taxon>Pseudomonadati</taxon>
        <taxon>Pseudomonadota</taxon>
        <taxon>Betaproteobacteria</taxon>
        <taxon>Burkholderiales</taxon>
        <taxon>Burkholderiaceae</taxon>
        <taxon>Cupriavidus</taxon>
    </lineage>
</organism>
<sequence>MLEEFDDFVEAPMAEWQLPGLALAVTKERETILMEGYGVRDVDSRLPVTSGIWSRVAIFVTPIGTRASSI</sequence>
<proteinExistence type="predicted"/>
<evidence type="ECO:0000313" key="2">
    <source>
        <dbReference type="Proteomes" id="UP000177515"/>
    </source>
</evidence>
<evidence type="ECO:0000313" key="1">
    <source>
        <dbReference type="EMBL" id="AOZ06185.1"/>
    </source>
</evidence>
<gene>
    <name evidence="1" type="ORF">BKK80_10315</name>
</gene>